<dbReference type="InterPro" id="IPR011712">
    <property type="entry name" value="Sig_transdc_His_kin_sub3_dim/P"/>
</dbReference>
<evidence type="ECO:0000256" key="5">
    <source>
        <dbReference type="ARBA" id="ARBA00022741"/>
    </source>
</evidence>
<evidence type="ECO:0000256" key="9">
    <source>
        <dbReference type="SAM" id="Phobius"/>
    </source>
</evidence>
<evidence type="ECO:0000313" key="12">
    <source>
        <dbReference type="EMBL" id="GID61893.1"/>
    </source>
</evidence>
<evidence type="ECO:0000259" key="11">
    <source>
        <dbReference type="Pfam" id="PF07730"/>
    </source>
</evidence>
<keyword evidence="9" id="KW-0472">Membrane</keyword>
<dbReference type="InterPro" id="IPR036890">
    <property type="entry name" value="HATPase_C_sf"/>
</dbReference>
<comment type="catalytic activity">
    <reaction evidence="1">
        <text>ATP + protein L-histidine = ADP + protein N-phospho-L-histidine.</text>
        <dbReference type="EC" id="2.7.13.3"/>
    </reaction>
</comment>
<name>A0ABQ3XTV2_9ACTN</name>
<keyword evidence="13" id="KW-1185">Reference proteome</keyword>
<dbReference type="PANTHER" id="PTHR24421:SF10">
    <property type="entry name" value="NITRATE_NITRITE SENSOR PROTEIN NARQ"/>
    <property type="match status" value="1"/>
</dbReference>
<evidence type="ECO:0000256" key="7">
    <source>
        <dbReference type="ARBA" id="ARBA00022840"/>
    </source>
</evidence>
<dbReference type="Gene3D" id="1.20.5.1930">
    <property type="match status" value="1"/>
</dbReference>
<evidence type="ECO:0000256" key="8">
    <source>
        <dbReference type="ARBA" id="ARBA00023012"/>
    </source>
</evidence>
<dbReference type="PANTHER" id="PTHR24421">
    <property type="entry name" value="NITRATE/NITRITE SENSOR PROTEIN NARX-RELATED"/>
    <property type="match status" value="1"/>
</dbReference>
<keyword evidence="5" id="KW-0547">Nucleotide-binding</keyword>
<keyword evidence="7" id="KW-0067">ATP-binding</keyword>
<dbReference type="Pfam" id="PF07730">
    <property type="entry name" value="HisKA_3"/>
    <property type="match status" value="1"/>
</dbReference>
<evidence type="ECO:0000256" key="4">
    <source>
        <dbReference type="ARBA" id="ARBA00022679"/>
    </source>
</evidence>
<evidence type="ECO:0000256" key="1">
    <source>
        <dbReference type="ARBA" id="ARBA00000085"/>
    </source>
</evidence>
<dbReference type="SUPFAM" id="SSF55874">
    <property type="entry name" value="ATPase domain of HSP90 chaperone/DNA topoisomerase II/histidine kinase"/>
    <property type="match status" value="1"/>
</dbReference>
<dbReference type="EMBL" id="BOMG01000145">
    <property type="protein sequence ID" value="GID61893.1"/>
    <property type="molecule type" value="Genomic_DNA"/>
</dbReference>
<gene>
    <name evidence="12" type="ORF">Aco03nite_102970</name>
</gene>
<keyword evidence="8" id="KW-0902">Two-component regulatory system</keyword>
<evidence type="ECO:0000259" key="10">
    <source>
        <dbReference type="Pfam" id="PF02518"/>
    </source>
</evidence>
<keyword evidence="9" id="KW-0812">Transmembrane</keyword>
<evidence type="ECO:0000256" key="2">
    <source>
        <dbReference type="ARBA" id="ARBA00012438"/>
    </source>
</evidence>
<evidence type="ECO:0000256" key="3">
    <source>
        <dbReference type="ARBA" id="ARBA00022553"/>
    </source>
</evidence>
<keyword evidence="6" id="KW-0418">Kinase</keyword>
<feature type="domain" description="Histidine kinase/HSP90-like ATPase" evidence="10">
    <location>
        <begin position="287"/>
        <end position="376"/>
    </location>
</feature>
<keyword evidence="3" id="KW-0597">Phosphoprotein</keyword>
<dbReference type="Proteomes" id="UP000612282">
    <property type="component" value="Unassembled WGS sequence"/>
</dbReference>
<evidence type="ECO:0000313" key="13">
    <source>
        <dbReference type="Proteomes" id="UP000612282"/>
    </source>
</evidence>
<accession>A0ABQ3XTV2</accession>
<feature type="transmembrane region" description="Helical" evidence="9">
    <location>
        <begin position="63"/>
        <end position="89"/>
    </location>
</feature>
<dbReference type="Gene3D" id="3.30.565.10">
    <property type="entry name" value="Histidine kinase-like ATPase, C-terminal domain"/>
    <property type="match status" value="1"/>
</dbReference>
<feature type="domain" description="Signal transduction histidine kinase subgroup 3 dimerisation and phosphoacceptor" evidence="11">
    <location>
        <begin position="176"/>
        <end position="240"/>
    </location>
</feature>
<keyword evidence="4" id="KW-0808">Transferase</keyword>
<feature type="transmembrane region" description="Helical" evidence="9">
    <location>
        <begin position="96"/>
        <end position="114"/>
    </location>
</feature>
<organism evidence="12 13">
    <name type="scientific">Actinoplanes couchii</name>
    <dbReference type="NCBI Taxonomy" id="403638"/>
    <lineage>
        <taxon>Bacteria</taxon>
        <taxon>Bacillati</taxon>
        <taxon>Actinomycetota</taxon>
        <taxon>Actinomycetes</taxon>
        <taxon>Micromonosporales</taxon>
        <taxon>Micromonosporaceae</taxon>
        <taxon>Actinoplanes</taxon>
    </lineage>
</organism>
<feature type="transmembrane region" description="Helical" evidence="9">
    <location>
        <begin position="134"/>
        <end position="151"/>
    </location>
</feature>
<dbReference type="EC" id="2.7.13.3" evidence="2"/>
<dbReference type="Pfam" id="PF02518">
    <property type="entry name" value="HATPase_c"/>
    <property type="match status" value="1"/>
</dbReference>
<reference evidence="12 13" key="1">
    <citation type="submission" date="2021-01" db="EMBL/GenBank/DDBJ databases">
        <title>Whole genome shotgun sequence of Actinoplanes couchii NBRC 106145.</title>
        <authorList>
            <person name="Komaki H."/>
            <person name="Tamura T."/>
        </authorList>
    </citation>
    <scope>NUCLEOTIDE SEQUENCE [LARGE SCALE GENOMIC DNA]</scope>
    <source>
        <strain evidence="12 13">NBRC 106145</strain>
    </source>
</reference>
<dbReference type="InterPro" id="IPR003594">
    <property type="entry name" value="HATPase_dom"/>
</dbReference>
<feature type="transmembrane region" description="Helical" evidence="9">
    <location>
        <begin position="32"/>
        <end position="51"/>
    </location>
</feature>
<dbReference type="InterPro" id="IPR050482">
    <property type="entry name" value="Sensor_HK_TwoCompSys"/>
</dbReference>
<sequence length="376" mass="39342">MTEWTPRLKVVWDLIIVTAVATIALQYTTESAWDAGIGLAMAACLIARRFAPVRVFAAVTALGLLQVVVAAAVPAGYDLAVLVAMAAVVTHARSVLPGYLSLAVVASAVVISTLRQIDRSWPGSPFDYPYLADSGAALGACGTVWLVAFVMRGNRERVVTAERERDHLARLAAADERAFIARELHDVVAHSLAVMIAQADGASYVVGTDAERAREAMRTVAGTGREALADMHRIVAVLRGSGDETGDDRRQIGIDHLDSVVEGARAAGLGVDLTVHGDTGRVPAAVQVTVFRIVQESLTNVLRHAGTGTKVTVDLNLRDDRVLLEVGDDGAGAATTATGGGNGLSGMSERVAVHGGEFSAGPRPGSGWTVRAMIPL</sequence>
<proteinExistence type="predicted"/>
<protein>
    <recommendedName>
        <fullName evidence="2">histidine kinase</fullName>
        <ecNumber evidence="2">2.7.13.3</ecNumber>
    </recommendedName>
</protein>
<keyword evidence="9" id="KW-1133">Transmembrane helix</keyword>
<dbReference type="RefSeq" id="WP_203810301.1">
    <property type="nucleotide sequence ID" value="NZ_BAAAQE010000110.1"/>
</dbReference>
<feature type="transmembrane region" description="Helical" evidence="9">
    <location>
        <begin position="6"/>
        <end position="25"/>
    </location>
</feature>
<evidence type="ECO:0000256" key="6">
    <source>
        <dbReference type="ARBA" id="ARBA00022777"/>
    </source>
</evidence>
<dbReference type="CDD" id="cd16917">
    <property type="entry name" value="HATPase_UhpB-NarQ-NarX-like"/>
    <property type="match status" value="1"/>
</dbReference>
<comment type="caution">
    <text evidence="12">The sequence shown here is derived from an EMBL/GenBank/DDBJ whole genome shotgun (WGS) entry which is preliminary data.</text>
</comment>